<dbReference type="AlphaFoldDB" id="A0A1X0VDV4"/>
<dbReference type="FunFam" id="1.10.10.650:FF:000001">
    <property type="entry name" value="S1 RNA-binding domain 1"/>
    <property type="match status" value="1"/>
</dbReference>
<accession>A0A1X0VDV4</accession>
<dbReference type="InterPro" id="IPR044146">
    <property type="entry name" value="S1_Tex"/>
</dbReference>
<dbReference type="InterPro" id="IPR018974">
    <property type="entry name" value="Tex-like_N"/>
</dbReference>
<dbReference type="Pfam" id="PF09371">
    <property type="entry name" value="Tex_N"/>
    <property type="match status" value="1"/>
</dbReference>
<dbReference type="Gene3D" id="1.10.150.310">
    <property type="entry name" value="Tex RuvX-like domain-like"/>
    <property type="match status" value="1"/>
</dbReference>
<dbReference type="EMBL" id="MPLS01000012">
    <property type="protein sequence ID" value="ORI97917.1"/>
    <property type="molecule type" value="Genomic_DNA"/>
</dbReference>
<dbReference type="RefSeq" id="WP_080519510.1">
    <property type="nucleotide sequence ID" value="NZ_MPLS01000012.1"/>
</dbReference>
<dbReference type="InterPro" id="IPR041692">
    <property type="entry name" value="HHH_9"/>
</dbReference>
<reference evidence="2 3" key="1">
    <citation type="journal article" date="2017" name="Front. Microbiol.">
        <title>Genomic Characterization of Dairy Associated Leuconostoc Species and Diversity of Leuconostocs in Undefined Mixed Mesophilic Starter Cultures.</title>
        <authorList>
            <person name="Frantzen C.A."/>
            <person name="Kot W."/>
            <person name="Pedersen T.B."/>
            <person name="Ardo Y.M."/>
            <person name="Broadbent J.R."/>
            <person name="Neve H."/>
            <person name="Hansen L.H."/>
            <person name="Dal Bello F."/>
            <person name="Ostlie H.M."/>
            <person name="Kleppen H.P."/>
            <person name="Vogensen F.K."/>
            <person name="Holo H."/>
        </authorList>
    </citation>
    <scope>NUCLEOTIDE SEQUENCE [LARGE SCALE GENOMIC DNA]</scope>
    <source>
        <strain evidence="2 3">LMGCF08</strain>
    </source>
</reference>
<dbReference type="FunFam" id="1.10.150.310:FF:000001">
    <property type="entry name" value="RNA-binding transcriptional accessory protein"/>
    <property type="match status" value="1"/>
</dbReference>
<dbReference type="SMART" id="SM00316">
    <property type="entry name" value="S1"/>
    <property type="match status" value="1"/>
</dbReference>
<comment type="caution">
    <text evidence="2">The sequence shown here is derived from an EMBL/GenBank/DDBJ whole genome shotgun (WGS) entry which is preliminary data.</text>
</comment>
<dbReference type="SUPFAM" id="SSF50249">
    <property type="entry name" value="Nucleic acid-binding proteins"/>
    <property type="match status" value="1"/>
</dbReference>
<dbReference type="InterPro" id="IPR012337">
    <property type="entry name" value="RNaseH-like_sf"/>
</dbReference>
<dbReference type="PANTHER" id="PTHR10724">
    <property type="entry name" value="30S RIBOSOMAL PROTEIN S1"/>
    <property type="match status" value="1"/>
</dbReference>
<dbReference type="Pfam" id="PF00575">
    <property type="entry name" value="S1"/>
    <property type="match status" value="1"/>
</dbReference>
<evidence type="ECO:0000313" key="2">
    <source>
        <dbReference type="EMBL" id="ORI97917.1"/>
    </source>
</evidence>
<dbReference type="InterPro" id="IPR032639">
    <property type="entry name" value="Tex_YqgF"/>
</dbReference>
<dbReference type="FunFam" id="3.30.420.140:FF:000001">
    <property type="entry name" value="RNA-binding transcriptional accessory protein"/>
    <property type="match status" value="1"/>
</dbReference>
<dbReference type="Pfam" id="PF17674">
    <property type="entry name" value="HHH_9"/>
    <property type="match status" value="1"/>
</dbReference>
<dbReference type="PROSITE" id="PS50126">
    <property type="entry name" value="S1"/>
    <property type="match status" value="1"/>
</dbReference>
<dbReference type="STRING" id="33968.BMS77_08725"/>
<dbReference type="GO" id="GO:0005737">
    <property type="term" value="C:cytoplasm"/>
    <property type="evidence" value="ECO:0007669"/>
    <property type="project" value="UniProtKB-ARBA"/>
</dbReference>
<sequence length="727" mass="81312">MTTYELTEQELARRISDSLPSMTIKQVGATLTLLNNAATVPFIARYRKEMTGNLDEVQIRQIQVTSKKIQELSERKNTVLRAIDEQNKLTPVLSKSIIDAENIREVDDIYLPYKQKRRTKAMIARENGLQSLADWLLKHLGMSVNERLHAYFNETIKSDADAIAGIHEILAEQFGEDQSYRQWLRTRMMRDAHILSTLKRGANAKDEQKIYEQYYDFDESIQSLKENKFRILAIDRGEKVGVLSVKIDFPATRLLHFMKIKIIGNQQIESGNAEMIQFAIEDAYKRFIQPAIEREIRQELTQIAQQQAIQVFGNNLYHLLMQAPLKNKIVMGFDPGFRTGSKLAIIDGNGNFLIKQVIFPHLPASKHEREQAATTFKKLLQDFNVDLVAIGNGTASRESEEFVAENLIKGVQYTIVNEAGASVYSASVAARAEFPDLHVEERSAISIARRIQDPLAELIKIDPKSVGVGQYQHDLNAKALDEQVDAVVETAVNQVGVNLNTASAKLLTHIAGLNQKLAENIVAYRQNGRPFTLRTQLKDVPRLGPKAYEQAAGFLRIVDGKNILDNTDIHPESYHIATQIIDMGRLSIHELSSSTANKTLSLLDNSDTAAKLGVGVQTLHDIITSLQKPGRDGRSEMVSALLKSDVLHIADLKTGMKLQGTVRNVVDFGAFVDLGVKQDGLVHNSHLSKKRIKHPAEVVSVGDIVDVLVLSVDEKRQRIALTMLAPK</sequence>
<dbReference type="SMART" id="SM00732">
    <property type="entry name" value="YqgFc"/>
    <property type="match status" value="1"/>
</dbReference>
<feature type="domain" description="S1 motif" evidence="1">
    <location>
        <begin position="655"/>
        <end position="724"/>
    </location>
</feature>
<name>A0A1X0VDV4_LEUPS</name>
<dbReference type="InterPro" id="IPR023323">
    <property type="entry name" value="Tex-like_dom_sf"/>
</dbReference>
<dbReference type="Gene3D" id="1.10.10.650">
    <property type="entry name" value="RuvA domain 2-like"/>
    <property type="match status" value="1"/>
</dbReference>
<dbReference type="SUPFAM" id="SSF158832">
    <property type="entry name" value="Tex N-terminal region-like"/>
    <property type="match status" value="1"/>
</dbReference>
<dbReference type="InterPro" id="IPR050437">
    <property type="entry name" value="Ribos_protein_bS1-like"/>
</dbReference>
<dbReference type="GO" id="GO:0006139">
    <property type="term" value="P:nucleobase-containing compound metabolic process"/>
    <property type="evidence" value="ECO:0007669"/>
    <property type="project" value="InterPro"/>
</dbReference>
<dbReference type="InterPro" id="IPR010994">
    <property type="entry name" value="RuvA_2-like"/>
</dbReference>
<dbReference type="GO" id="GO:0003729">
    <property type="term" value="F:mRNA binding"/>
    <property type="evidence" value="ECO:0007669"/>
    <property type="project" value="TreeGrafter"/>
</dbReference>
<protein>
    <submittedName>
        <fullName evidence="2">RNA-binding transcriptional accessory protein</fullName>
    </submittedName>
</protein>
<organism evidence="2 3">
    <name type="scientific">Leuconostoc pseudomesenteroides</name>
    <dbReference type="NCBI Taxonomy" id="33968"/>
    <lineage>
        <taxon>Bacteria</taxon>
        <taxon>Bacillati</taxon>
        <taxon>Bacillota</taxon>
        <taxon>Bacilli</taxon>
        <taxon>Lactobacillales</taxon>
        <taxon>Lactobacillaceae</taxon>
        <taxon>Leuconostoc</taxon>
    </lineage>
</organism>
<dbReference type="SUPFAM" id="SSF47781">
    <property type="entry name" value="RuvA domain 2-like"/>
    <property type="match status" value="2"/>
</dbReference>
<dbReference type="SUPFAM" id="SSF53098">
    <property type="entry name" value="Ribonuclease H-like"/>
    <property type="match status" value="1"/>
</dbReference>
<dbReference type="CDD" id="cd05685">
    <property type="entry name" value="S1_Tex"/>
    <property type="match status" value="1"/>
</dbReference>
<dbReference type="Pfam" id="PF22706">
    <property type="entry name" value="Tex_central_region"/>
    <property type="match status" value="1"/>
</dbReference>
<dbReference type="Gene3D" id="2.40.50.140">
    <property type="entry name" value="Nucleic acid-binding proteins"/>
    <property type="match status" value="1"/>
</dbReference>
<dbReference type="Gene3D" id="3.30.420.140">
    <property type="entry name" value="YqgF/RNase H-like domain"/>
    <property type="match status" value="1"/>
</dbReference>
<evidence type="ECO:0000313" key="3">
    <source>
        <dbReference type="Proteomes" id="UP000192288"/>
    </source>
</evidence>
<dbReference type="InterPro" id="IPR055179">
    <property type="entry name" value="Tex-like_central_region"/>
</dbReference>
<dbReference type="FunFam" id="2.40.50.140:FF:000051">
    <property type="entry name" value="RNA-binding transcriptional accessory protein"/>
    <property type="match status" value="1"/>
</dbReference>
<dbReference type="InterPro" id="IPR006641">
    <property type="entry name" value="YqgF/RNaseH-like_dom"/>
</dbReference>
<dbReference type="InterPro" id="IPR012340">
    <property type="entry name" value="NA-bd_OB-fold"/>
</dbReference>
<gene>
    <name evidence="2" type="ORF">BMR96_04890</name>
</gene>
<dbReference type="InterPro" id="IPR023319">
    <property type="entry name" value="Tex-like_HTH_dom_sf"/>
</dbReference>
<dbReference type="Pfam" id="PF16921">
    <property type="entry name" value="Tex_YqgF"/>
    <property type="match status" value="1"/>
</dbReference>
<proteinExistence type="predicted"/>
<dbReference type="InterPro" id="IPR037027">
    <property type="entry name" value="YqgF/RNaseH-like_dom_sf"/>
</dbReference>
<dbReference type="PANTHER" id="PTHR10724:SF10">
    <property type="entry name" value="S1 RNA-BINDING DOMAIN-CONTAINING PROTEIN 1"/>
    <property type="match status" value="1"/>
</dbReference>
<dbReference type="Gene3D" id="1.10.3500.10">
    <property type="entry name" value="Tex N-terminal region-like"/>
    <property type="match status" value="1"/>
</dbReference>
<dbReference type="GO" id="GO:0006412">
    <property type="term" value="P:translation"/>
    <property type="evidence" value="ECO:0007669"/>
    <property type="project" value="TreeGrafter"/>
</dbReference>
<dbReference type="eggNOG" id="COG2183">
    <property type="taxonomic scope" value="Bacteria"/>
</dbReference>
<dbReference type="Pfam" id="PF12836">
    <property type="entry name" value="HHH_3"/>
    <property type="match status" value="1"/>
</dbReference>
<dbReference type="InterPro" id="IPR003029">
    <property type="entry name" value="S1_domain"/>
</dbReference>
<evidence type="ECO:0000259" key="1">
    <source>
        <dbReference type="PROSITE" id="PS50126"/>
    </source>
</evidence>
<dbReference type="Proteomes" id="UP000192288">
    <property type="component" value="Unassembled WGS sequence"/>
</dbReference>
<dbReference type="GO" id="GO:0003735">
    <property type="term" value="F:structural constituent of ribosome"/>
    <property type="evidence" value="ECO:0007669"/>
    <property type="project" value="TreeGrafter"/>
</dbReference>